<sequence length="118" mass="13291">MQASMSLKVVSASSRQAIALASIAMFDSPEDCVREWQAIMPAGSIDQATFEWGDQLYYFLLNRVCPIHDDFNREKVVSKDVALAICNAKIERLMGMALQTLSHCHPRDFETLLNRQAI</sequence>
<keyword evidence="2" id="KW-1185">Reference proteome</keyword>
<evidence type="ECO:0000313" key="2">
    <source>
        <dbReference type="Proteomes" id="UP000501726"/>
    </source>
</evidence>
<dbReference type="Proteomes" id="UP000501726">
    <property type="component" value="Chromosome"/>
</dbReference>
<dbReference type="EMBL" id="AP021889">
    <property type="protein sequence ID" value="BBP45044.1"/>
    <property type="molecule type" value="Genomic_DNA"/>
</dbReference>
<organism evidence="1 2">
    <name type="scientific">Thiosulfatimonas sediminis</name>
    <dbReference type="NCBI Taxonomy" id="2675054"/>
    <lineage>
        <taxon>Bacteria</taxon>
        <taxon>Pseudomonadati</taxon>
        <taxon>Pseudomonadota</taxon>
        <taxon>Gammaproteobacteria</taxon>
        <taxon>Thiotrichales</taxon>
        <taxon>Piscirickettsiaceae</taxon>
        <taxon>Thiosulfatimonas</taxon>
    </lineage>
</organism>
<dbReference type="RefSeq" id="WP_173270196.1">
    <property type="nucleotide sequence ID" value="NZ_AP021889.1"/>
</dbReference>
<dbReference type="AlphaFoldDB" id="A0A6F8PSN5"/>
<name>A0A6F8PSN5_9GAMM</name>
<reference evidence="2" key="1">
    <citation type="submission" date="2019-11" db="EMBL/GenBank/DDBJ databases">
        <title>Isolation and characterization of two novel species in the genus Thiomicrorhabdus.</title>
        <authorList>
            <person name="Mochizuki J."/>
            <person name="Kojima H."/>
            <person name="Fukui M."/>
        </authorList>
    </citation>
    <scope>NUCLEOTIDE SEQUENCE [LARGE SCALE GENOMIC DNA]</scope>
    <source>
        <strain evidence="2">aks77</strain>
    </source>
</reference>
<gene>
    <name evidence="1" type="ORF">THMIRHAS_04170</name>
</gene>
<proteinExistence type="predicted"/>
<evidence type="ECO:0000313" key="1">
    <source>
        <dbReference type="EMBL" id="BBP45044.1"/>
    </source>
</evidence>
<accession>A0A6F8PSN5</accession>
<protein>
    <submittedName>
        <fullName evidence="1">Uncharacterized protein</fullName>
    </submittedName>
</protein>
<dbReference type="KEGG" id="tse:THMIRHAS_04170"/>